<evidence type="ECO:0000313" key="3">
    <source>
        <dbReference type="EMBL" id="MTD56540.1"/>
    </source>
</evidence>
<feature type="region of interest" description="Disordered" evidence="1">
    <location>
        <begin position="1"/>
        <end position="28"/>
    </location>
</feature>
<evidence type="ECO:0000259" key="2">
    <source>
        <dbReference type="Pfam" id="PF13556"/>
    </source>
</evidence>
<dbReference type="InterPro" id="IPR051448">
    <property type="entry name" value="CdaR-like_regulators"/>
</dbReference>
<feature type="domain" description="PucR C-terminal helix-turn-helix" evidence="2">
    <location>
        <begin position="394"/>
        <end position="449"/>
    </location>
</feature>
<sequence>MRFHRPSIGYVNRRGSEGTTKKDKTPRCSHDKVDWRRAREVDVRAYEDLVHEIDPADPITLPDWIRIPVSRLDFGAIAQRNCRLTLPRFFRAAEESEQFRAALFAAAEENLEALRAVVSGEASFASVHPEHGKLAASIKARFDVTNTQMHRAYRWAADRVFWDCLKAMEAVIDETKVAGCEIVPGILAFTQMFAEWRDRIIDPASEVHRLGEEKLRGSPEHLRRDAVRALLRGDSVESAVNLHYDMTATHIAIFLPHCSEAAARPVVNLLRQALHVTGHLVVPFSISSTMAWLTTNRSLTPSWREAVKGCLEQFEVAASVSEPSSGLEGFRRTFQETNAVEELRTYAGVAASRILLYHNVRLECFFLTDRAAARAFVEAELGELRGTSPMKQELRATVSLFLEKGSIVAAAADLVLHEHTVRNRLRRAEEYLRHPLTSRRAEVQVALRLYNFAMVDDGS</sequence>
<dbReference type="Proteomes" id="UP000440096">
    <property type="component" value="Unassembled WGS sequence"/>
</dbReference>
<comment type="caution">
    <text evidence="3">The sequence shown here is derived from an EMBL/GenBank/DDBJ whole genome shotgun (WGS) entry which is preliminary data.</text>
</comment>
<evidence type="ECO:0000256" key="1">
    <source>
        <dbReference type="SAM" id="MobiDB-lite"/>
    </source>
</evidence>
<keyword evidence="4" id="KW-1185">Reference proteome</keyword>
<organism evidence="3 4">
    <name type="scientific">Amycolatopsis pithecellobii</name>
    <dbReference type="NCBI Taxonomy" id="664692"/>
    <lineage>
        <taxon>Bacteria</taxon>
        <taxon>Bacillati</taxon>
        <taxon>Actinomycetota</taxon>
        <taxon>Actinomycetes</taxon>
        <taxon>Pseudonocardiales</taxon>
        <taxon>Pseudonocardiaceae</taxon>
        <taxon>Amycolatopsis</taxon>
    </lineage>
</organism>
<dbReference type="InterPro" id="IPR042070">
    <property type="entry name" value="PucR_C-HTH_sf"/>
</dbReference>
<dbReference type="PANTHER" id="PTHR33744:SF1">
    <property type="entry name" value="DNA-BINDING TRANSCRIPTIONAL ACTIVATOR ADER"/>
    <property type="match status" value="1"/>
</dbReference>
<dbReference type="RefSeq" id="WP_154758699.1">
    <property type="nucleotide sequence ID" value="NZ_WMBA01000035.1"/>
</dbReference>
<dbReference type="OrthoDB" id="3190266at2"/>
<protein>
    <recommendedName>
        <fullName evidence="2">PucR C-terminal helix-turn-helix domain-containing protein</fullName>
    </recommendedName>
</protein>
<name>A0A6N7Z6S0_9PSEU</name>
<accession>A0A6N7Z6S0</accession>
<proteinExistence type="predicted"/>
<evidence type="ECO:0000313" key="4">
    <source>
        <dbReference type="Proteomes" id="UP000440096"/>
    </source>
</evidence>
<gene>
    <name evidence="3" type="ORF">GKO32_21565</name>
</gene>
<dbReference type="Gene3D" id="1.10.10.2840">
    <property type="entry name" value="PucR C-terminal helix-turn-helix domain"/>
    <property type="match status" value="1"/>
</dbReference>
<dbReference type="Pfam" id="PF13556">
    <property type="entry name" value="HTH_30"/>
    <property type="match status" value="1"/>
</dbReference>
<dbReference type="PANTHER" id="PTHR33744">
    <property type="entry name" value="CARBOHYDRATE DIACID REGULATOR"/>
    <property type="match status" value="1"/>
</dbReference>
<feature type="compositionally biased region" description="Basic and acidic residues" evidence="1">
    <location>
        <begin position="14"/>
        <end position="28"/>
    </location>
</feature>
<dbReference type="InterPro" id="IPR025736">
    <property type="entry name" value="PucR_C-HTH_dom"/>
</dbReference>
<reference evidence="3 4" key="1">
    <citation type="submission" date="2019-11" db="EMBL/GenBank/DDBJ databases">
        <title>Draft genome of Amycolatopsis RM579.</title>
        <authorList>
            <person name="Duangmal K."/>
            <person name="Mingma R."/>
        </authorList>
    </citation>
    <scope>NUCLEOTIDE SEQUENCE [LARGE SCALE GENOMIC DNA]</scope>
    <source>
        <strain evidence="3 4">RM579</strain>
    </source>
</reference>
<dbReference type="EMBL" id="WMBA01000035">
    <property type="protein sequence ID" value="MTD56540.1"/>
    <property type="molecule type" value="Genomic_DNA"/>
</dbReference>
<dbReference type="AlphaFoldDB" id="A0A6N7Z6S0"/>